<keyword evidence="2" id="KW-0539">Nucleus</keyword>
<feature type="coiled-coil region" evidence="3">
    <location>
        <begin position="92"/>
        <end position="122"/>
    </location>
</feature>
<feature type="region of interest" description="Disordered" evidence="4">
    <location>
        <begin position="132"/>
        <end position="162"/>
    </location>
</feature>
<keyword evidence="7" id="KW-1185">Reference proteome</keyword>
<dbReference type="GO" id="GO:0000981">
    <property type="term" value="F:DNA-binding transcription factor activity, RNA polymerase II-specific"/>
    <property type="evidence" value="ECO:0007669"/>
    <property type="project" value="InterPro"/>
</dbReference>
<dbReference type="InterPro" id="IPR007219">
    <property type="entry name" value="XnlR_reg_dom"/>
</dbReference>
<sequence>MAAGAVVGRDSVPSSESGANTPGPSSSSLSALASSGSSSAMQKRAYRQRRKDPSCDACRERKVKCDATETSSCSECSSRNVKCQFTKETNRRMSSIKQVQDLERQMEKMRKENMNLRRVLQERNGHVDLEFDSLDQPPLHLPPVGSEPKRRKRPISQHDMPRARANLENFAKGIWKLPAHLRPPMRPPSFEPTRPTLPPRETTERLLRSYYAAVHTMFPIIHWPTFQRLVQEIYGPNDIRNIAPPALSTFFAVLTAGALFSNDTETDRFYTPTAFLEEAMKHIDPWNNETGLDIARACLLLAICLNEMNLKSSAWVYVGIAIRIGQDLGLYLESGAWSVVEGEIRKRLWWTMYILDRSLALELGRPVLIDDDDCDIALPAPVDDHHIHDGGIHVPPGQEPLTHFLHPIIHTVRAYGPLIRAFRSPTVAPTRLASFEQHFGACLRTFPAACDPANTVPLAPHFLLPLTYLLSARLLLHRHNLNPSCPPDVRIAGVEQCYHVASETVSLVSRTNPSLSDAATALFTMHIFRCSLFLLIAGDVDRAMTCVRVLASMQTRRDVVVPCGRFIAFFASALAAKRVEFTGVVDQTAPPQQFGGPPVSQTRDGQAQIQEMLLRDDELLVYLSADLQGSPEGSWVWSGAEAESFASSAGGPQPPTESKGLVSVEHRIGLTSEESREWGGWERLEASIKNLSVVAPAPTPSAASWAPPPIGGRPTAPVKFESGPGSILPPLTPAAGTAGASAGSGAPPGAIQRNQERISIANII</sequence>
<dbReference type="InterPro" id="IPR001138">
    <property type="entry name" value="Zn2Cys6_DnaBD"/>
</dbReference>
<gene>
    <name evidence="6" type="ORF">DNG_05996</name>
</gene>
<evidence type="ECO:0000259" key="5">
    <source>
        <dbReference type="PROSITE" id="PS50048"/>
    </source>
</evidence>
<name>A0AAE8SW77_9PEZI</name>
<dbReference type="CDD" id="cd00067">
    <property type="entry name" value="GAL4"/>
    <property type="match status" value="1"/>
</dbReference>
<dbReference type="Gene3D" id="4.10.240.10">
    <property type="entry name" value="Zn(2)-C6 fungal-type DNA-binding domain"/>
    <property type="match status" value="1"/>
</dbReference>
<protein>
    <submittedName>
        <fullName evidence="6">Related to ZFR1 regulator of fumonisin biosynthesis</fullName>
    </submittedName>
</protein>
<dbReference type="GO" id="GO:0003677">
    <property type="term" value="F:DNA binding"/>
    <property type="evidence" value="ECO:0007669"/>
    <property type="project" value="InterPro"/>
</dbReference>
<dbReference type="PANTHER" id="PTHR46910:SF1">
    <property type="entry name" value="MISCELLANEOUS ZN(II)2CYS6 TRANSCRIPTION FACTOR (EUROFUNG)-RELATED"/>
    <property type="match status" value="1"/>
</dbReference>
<dbReference type="Pfam" id="PF04082">
    <property type="entry name" value="Fungal_trans"/>
    <property type="match status" value="1"/>
</dbReference>
<feature type="compositionally biased region" description="Low complexity" evidence="4">
    <location>
        <begin position="22"/>
        <end position="39"/>
    </location>
</feature>
<dbReference type="PROSITE" id="PS50048">
    <property type="entry name" value="ZN2_CY6_FUNGAL_2"/>
    <property type="match status" value="1"/>
</dbReference>
<reference evidence="6" key="1">
    <citation type="submission" date="2018-03" db="EMBL/GenBank/DDBJ databases">
        <authorList>
            <person name="Guldener U."/>
        </authorList>
    </citation>
    <scope>NUCLEOTIDE SEQUENCE</scope>
</reference>
<dbReference type="SUPFAM" id="SSF57701">
    <property type="entry name" value="Zn2/Cys6 DNA-binding domain"/>
    <property type="match status" value="1"/>
</dbReference>
<dbReference type="CDD" id="cd12148">
    <property type="entry name" value="fungal_TF_MHR"/>
    <property type="match status" value="1"/>
</dbReference>
<accession>A0AAE8SW77</accession>
<evidence type="ECO:0000256" key="3">
    <source>
        <dbReference type="SAM" id="Coils"/>
    </source>
</evidence>
<evidence type="ECO:0000256" key="4">
    <source>
        <dbReference type="SAM" id="MobiDB-lite"/>
    </source>
</evidence>
<dbReference type="Proteomes" id="UP001187682">
    <property type="component" value="Unassembled WGS sequence"/>
</dbReference>
<dbReference type="SMART" id="SM00906">
    <property type="entry name" value="Fungal_trans"/>
    <property type="match status" value="1"/>
</dbReference>
<dbReference type="SMART" id="SM00066">
    <property type="entry name" value="GAL4"/>
    <property type="match status" value="1"/>
</dbReference>
<dbReference type="Pfam" id="PF00172">
    <property type="entry name" value="Zn_clus"/>
    <property type="match status" value="1"/>
</dbReference>
<evidence type="ECO:0000256" key="2">
    <source>
        <dbReference type="ARBA" id="ARBA00023242"/>
    </source>
</evidence>
<evidence type="ECO:0000313" key="7">
    <source>
        <dbReference type="Proteomes" id="UP001187682"/>
    </source>
</evidence>
<dbReference type="PANTHER" id="PTHR46910">
    <property type="entry name" value="TRANSCRIPTION FACTOR PDR1"/>
    <property type="match status" value="1"/>
</dbReference>
<organism evidence="6 7">
    <name type="scientific">Cephalotrichum gorgonifer</name>
    <dbReference type="NCBI Taxonomy" id="2041049"/>
    <lineage>
        <taxon>Eukaryota</taxon>
        <taxon>Fungi</taxon>
        <taxon>Dikarya</taxon>
        <taxon>Ascomycota</taxon>
        <taxon>Pezizomycotina</taxon>
        <taxon>Sordariomycetes</taxon>
        <taxon>Hypocreomycetidae</taxon>
        <taxon>Microascales</taxon>
        <taxon>Microascaceae</taxon>
        <taxon>Cephalotrichum</taxon>
    </lineage>
</organism>
<evidence type="ECO:0000313" key="6">
    <source>
        <dbReference type="EMBL" id="SPO03314.1"/>
    </source>
</evidence>
<feature type="domain" description="Zn(2)-C6 fungal-type" evidence="5">
    <location>
        <begin position="54"/>
        <end position="85"/>
    </location>
</feature>
<dbReference type="GO" id="GO:0006351">
    <property type="term" value="P:DNA-templated transcription"/>
    <property type="evidence" value="ECO:0007669"/>
    <property type="project" value="InterPro"/>
</dbReference>
<comment type="caution">
    <text evidence="6">The sequence shown here is derived from an EMBL/GenBank/DDBJ whole genome shotgun (WGS) entry which is preliminary data.</text>
</comment>
<feature type="region of interest" description="Disordered" evidence="4">
    <location>
        <begin position="1"/>
        <end position="57"/>
    </location>
</feature>
<dbReference type="InterPro" id="IPR036864">
    <property type="entry name" value="Zn2-C6_fun-type_DNA-bd_sf"/>
</dbReference>
<dbReference type="GO" id="GO:0008270">
    <property type="term" value="F:zinc ion binding"/>
    <property type="evidence" value="ECO:0007669"/>
    <property type="project" value="InterPro"/>
</dbReference>
<proteinExistence type="predicted"/>
<dbReference type="EMBL" id="ONZQ02000008">
    <property type="protein sequence ID" value="SPO03314.1"/>
    <property type="molecule type" value="Genomic_DNA"/>
</dbReference>
<dbReference type="InterPro" id="IPR050987">
    <property type="entry name" value="AtrR-like"/>
</dbReference>
<evidence type="ECO:0000256" key="1">
    <source>
        <dbReference type="ARBA" id="ARBA00022723"/>
    </source>
</evidence>
<keyword evidence="3" id="KW-0175">Coiled coil</keyword>
<dbReference type="PROSITE" id="PS00463">
    <property type="entry name" value="ZN2_CY6_FUNGAL_1"/>
    <property type="match status" value="1"/>
</dbReference>
<dbReference type="AlphaFoldDB" id="A0AAE8SW77"/>
<keyword evidence="1" id="KW-0479">Metal-binding</keyword>